<dbReference type="RefSeq" id="XP_003063973.1">
    <property type="nucleotide sequence ID" value="XM_003063927.1"/>
</dbReference>
<keyword evidence="1 3" id="KW-0853">WD repeat</keyword>
<dbReference type="EMBL" id="GG663750">
    <property type="protein sequence ID" value="EEH51595.1"/>
    <property type="molecule type" value="Genomic_DNA"/>
</dbReference>
<accession>C1N7V0</accession>
<feature type="repeat" description="WD" evidence="3">
    <location>
        <begin position="20"/>
        <end position="52"/>
    </location>
</feature>
<protein>
    <submittedName>
        <fullName evidence="4">Predicted protein</fullName>
    </submittedName>
</protein>
<dbReference type="OrthoDB" id="190105at2759"/>
<sequence length="390" mass="39674">MGSPNVPLVLQNGAMRKGVDRAHFGRVFDIAFCPWDDRLFASAGEDETARVWLDRGAADGATAHGVCRGHKDEVVRVAWHPTLKILATGSADGASGVWRIAQPGAEESANANDPNAGAIALVDTLVDETCGDEVYGCAFVGECGDGPVLATASGADVRLWDLESGGMTCRATPSAATSAAASAGAVPERWRPGYLFSLASDGGARGLLASGCSDGRVRVYAHDSTAGTVTNVACLPLHANAMVSCTAFLAGGDVLASVSADGVVVTTDVRTMTATRRITAPCPIMGCCAIGGVDGNWLAMCGNDGVVRAMDVTGEGGSKSMRVSESPLLCVAADARGKRIAAAGHQAEAAQKSVGSFGWSESSGGGVFGAKKKPSPAVVHLFESAGDVIF</sequence>
<dbReference type="eggNOG" id="KOG0272">
    <property type="taxonomic scope" value="Eukaryota"/>
</dbReference>
<organism evidence="5">
    <name type="scientific">Micromonas pusilla (strain CCMP1545)</name>
    <name type="common">Picoplanktonic green alga</name>
    <dbReference type="NCBI Taxonomy" id="564608"/>
    <lineage>
        <taxon>Eukaryota</taxon>
        <taxon>Viridiplantae</taxon>
        <taxon>Chlorophyta</taxon>
        <taxon>Mamiellophyceae</taxon>
        <taxon>Mamiellales</taxon>
        <taxon>Mamiellaceae</taxon>
        <taxon>Micromonas</taxon>
    </lineage>
</organism>
<dbReference type="Pfam" id="PF00400">
    <property type="entry name" value="WD40"/>
    <property type="match status" value="2"/>
</dbReference>
<keyword evidence="5" id="KW-1185">Reference proteome</keyword>
<evidence type="ECO:0000256" key="1">
    <source>
        <dbReference type="ARBA" id="ARBA00022574"/>
    </source>
</evidence>
<dbReference type="STRING" id="564608.C1N7V0"/>
<dbReference type="SUPFAM" id="SSF50978">
    <property type="entry name" value="WD40 repeat-like"/>
    <property type="match status" value="1"/>
</dbReference>
<dbReference type="KEGG" id="mpp:MICPUCDRAFT_53838"/>
<dbReference type="Proteomes" id="UP000001876">
    <property type="component" value="Unassembled WGS sequence"/>
</dbReference>
<dbReference type="OMA" id="CRGHKDE"/>
<dbReference type="PROSITE" id="PS50082">
    <property type="entry name" value="WD_REPEATS_2"/>
    <property type="match status" value="2"/>
</dbReference>
<dbReference type="AlphaFoldDB" id="C1N7V0"/>
<dbReference type="InterPro" id="IPR050349">
    <property type="entry name" value="WD_LIS1/nudF_dynein_reg"/>
</dbReference>
<reference evidence="4 5" key="1">
    <citation type="journal article" date="2009" name="Science">
        <title>Green evolution and dynamic adaptations revealed by genomes of the marine picoeukaryotes Micromonas.</title>
        <authorList>
            <person name="Worden A.Z."/>
            <person name="Lee J.H."/>
            <person name="Mock T."/>
            <person name="Rouze P."/>
            <person name="Simmons M.P."/>
            <person name="Aerts A.L."/>
            <person name="Allen A.E."/>
            <person name="Cuvelier M.L."/>
            <person name="Derelle E."/>
            <person name="Everett M.V."/>
            <person name="Foulon E."/>
            <person name="Grimwood J."/>
            <person name="Gundlach H."/>
            <person name="Henrissat B."/>
            <person name="Napoli C."/>
            <person name="McDonald S.M."/>
            <person name="Parker M.S."/>
            <person name="Rombauts S."/>
            <person name="Salamov A."/>
            <person name="Von Dassow P."/>
            <person name="Badger J.H."/>
            <person name="Coutinho P.M."/>
            <person name="Demir E."/>
            <person name="Dubchak I."/>
            <person name="Gentemann C."/>
            <person name="Eikrem W."/>
            <person name="Gready J.E."/>
            <person name="John U."/>
            <person name="Lanier W."/>
            <person name="Lindquist E.A."/>
            <person name="Lucas S."/>
            <person name="Mayer K.F."/>
            <person name="Moreau H."/>
            <person name="Not F."/>
            <person name="Otillar R."/>
            <person name="Panaud O."/>
            <person name="Pangilinan J."/>
            <person name="Paulsen I."/>
            <person name="Piegu B."/>
            <person name="Poliakov A."/>
            <person name="Robbens S."/>
            <person name="Schmutz J."/>
            <person name="Toulza E."/>
            <person name="Wyss T."/>
            <person name="Zelensky A."/>
            <person name="Zhou K."/>
            <person name="Armbrust E.V."/>
            <person name="Bhattacharya D."/>
            <person name="Goodenough U.W."/>
            <person name="Van de Peer Y."/>
            <person name="Grigoriev I.V."/>
        </authorList>
    </citation>
    <scope>NUCLEOTIDE SEQUENCE [LARGE SCALE GENOMIC DNA]</scope>
    <source>
        <strain evidence="4 5">CCMP1545</strain>
    </source>
</reference>
<dbReference type="Gene3D" id="2.130.10.10">
    <property type="entry name" value="YVTN repeat-like/Quinoprotein amine dehydrogenase"/>
    <property type="match status" value="2"/>
</dbReference>
<name>C1N7V0_MICPC</name>
<evidence type="ECO:0000313" key="5">
    <source>
        <dbReference type="Proteomes" id="UP000001876"/>
    </source>
</evidence>
<dbReference type="InterPro" id="IPR036322">
    <property type="entry name" value="WD40_repeat_dom_sf"/>
</dbReference>
<dbReference type="GeneID" id="9689414"/>
<evidence type="ECO:0000256" key="2">
    <source>
        <dbReference type="ARBA" id="ARBA00022737"/>
    </source>
</evidence>
<evidence type="ECO:0000256" key="3">
    <source>
        <dbReference type="PROSITE-ProRule" id="PRU00221"/>
    </source>
</evidence>
<dbReference type="PROSITE" id="PS50294">
    <property type="entry name" value="WD_REPEATS_REGION"/>
    <property type="match status" value="1"/>
</dbReference>
<proteinExistence type="predicted"/>
<feature type="repeat" description="WD" evidence="3">
    <location>
        <begin position="67"/>
        <end position="108"/>
    </location>
</feature>
<dbReference type="InterPro" id="IPR001680">
    <property type="entry name" value="WD40_rpt"/>
</dbReference>
<dbReference type="PANTHER" id="PTHR44129">
    <property type="entry name" value="WD REPEAT-CONTAINING PROTEIN POP1"/>
    <property type="match status" value="1"/>
</dbReference>
<gene>
    <name evidence="4" type="ORF">MICPUCDRAFT_53838</name>
</gene>
<keyword evidence="2" id="KW-0677">Repeat</keyword>
<evidence type="ECO:0000313" key="4">
    <source>
        <dbReference type="EMBL" id="EEH51595.1"/>
    </source>
</evidence>
<dbReference type="InterPro" id="IPR015943">
    <property type="entry name" value="WD40/YVTN_repeat-like_dom_sf"/>
</dbReference>
<dbReference type="SMART" id="SM00320">
    <property type="entry name" value="WD40"/>
    <property type="match status" value="6"/>
</dbReference>